<accession>A0A1C3EK79</accession>
<dbReference type="Pfam" id="PF19192">
    <property type="entry name" value="Response_reg_2"/>
    <property type="match status" value="1"/>
</dbReference>
<dbReference type="AlphaFoldDB" id="A0A1C3EK79"/>
<organism evidence="2 3">
    <name type="scientific">Veronia pacifica</name>
    <dbReference type="NCBI Taxonomy" id="1080227"/>
    <lineage>
        <taxon>Bacteria</taxon>
        <taxon>Pseudomonadati</taxon>
        <taxon>Pseudomonadota</taxon>
        <taxon>Gammaproteobacteria</taxon>
        <taxon>Vibrionales</taxon>
        <taxon>Vibrionaceae</taxon>
        <taxon>Veronia</taxon>
    </lineage>
</organism>
<dbReference type="InterPro" id="IPR043834">
    <property type="entry name" value="REC"/>
</dbReference>
<name>A0A1C3EK79_9GAMM</name>
<proteinExistence type="predicted"/>
<comment type="caution">
    <text evidence="2">The sequence shown here is derived from an EMBL/GenBank/DDBJ whole genome shotgun (WGS) entry which is preliminary data.</text>
</comment>
<sequence>MSVDFDYKPFLKKAYIDPVRTVTVIDDEYPTLDDLITKTKDDFKTDDIDRLREIVKVSRTSEFNWLLDVYNGQEDKIEEKIVSNRLHHSDLLILDYHLDGEDNGYCKKSIDIIKGLSTNRHFNIVAVHTKGYSGDKGSVKDVLVDIIVSLQIRPKVSILNEPLLKKIDDHIDDWELEDDSIRSRIVESISTLDLLHLIKDYGDDIARPTFEHELFIELDSIYGELPSDIKLNKALFVKWLCHQKLKKYDGFFSSSPASYLDWGEGQSANWLKTEDLFLTVLGKKQTPVNEIPSQIVAAMDMWRPHPHKLILSKLRNEVESKGISASSSILHKKFLQASWLKELLGREHDSYAVQTAAWSTISKLWESLAYEIKPELGSFTVDLVNAVKAIPDPLNYFLEKTTRENEIEQVKHANCFSCSRKVATHHLVTGHVLEINTNYWLCLTPACDLVPGQKKQSDGLMPVTLVQMYDAKQALNSTRESMCKSLGLKVSDLEVLNESQQLEKIIEYSTENNLLFIQPNDRSDDIKILSFTVGLDGKANPKCREYHAENQGIFDVDKLEVNLHYVKPCDKDNALKPEQVSARVVAELRYEYALNLLGKLGVARSRVGLGFVGR</sequence>
<dbReference type="OrthoDB" id="7605462at2"/>
<evidence type="ECO:0000313" key="3">
    <source>
        <dbReference type="Proteomes" id="UP000094936"/>
    </source>
</evidence>
<dbReference type="Proteomes" id="UP000094936">
    <property type="component" value="Unassembled WGS sequence"/>
</dbReference>
<dbReference type="EMBL" id="LYBM01000014">
    <property type="protein sequence ID" value="ODA33638.1"/>
    <property type="molecule type" value="Genomic_DNA"/>
</dbReference>
<gene>
    <name evidence="2" type="ORF">A8L45_09680</name>
</gene>
<keyword evidence="3" id="KW-1185">Reference proteome</keyword>
<evidence type="ECO:0000313" key="2">
    <source>
        <dbReference type="EMBL" id="ODA33638.1"/>
    </source>
</evidence>
<reference evidence="2 3" key="1">
    <citation type="submission" date="2016-05" db="EMBL/GenBank/DDBJ databases">
        <title>Genomic Taxonomy of the Vibrionaceae.</title>
        <authorList>
            <person name="Gomez-Gil B."/>
            <person name="Enciso-Ibarra J."/>
        </authorList>
    </citation>
    <scope>NUCLEOTIDE SEQUENCE [LARGE SCALE GENOMIC DNA]</scope>
    <source>
        <strain evidence="2 3">CAIM 1920</strain>
    </source>
</reference>
<feature type="domain" description="Response receiver" evidence="1">
    <location>
        <begin position="19"/>
        <end position="130"/>
    </location>
</feature>
<dbReference type="RefSeq" id="WP_068901667.1">
    <property type="nucleotide sequence ID" value="NZ_JBHUIF010000031.1"/>
</dbReference>
<evidence type="ECO:0000259" key="1">
    <source>
        <dbReference type="Pfam" id="PF19192"/>
    </source>
</evidence>
<protein>
    <recommendedName>
        <fullName evidence="1">Response receiver domain-containing protein</fullName>
    </recommendedName>
</protein>